<proteinExistence type="inferred from homology"/>
<dbReference type="Pfam" id="PF00560">
    <property type="entry name" value="LRR_1"/>
    <property type="match status" value="4"/>
</dbReference>
<name>A0AAN9LPP8_CANGL</name>
<keyword evidence="2" id="KW-0433">Leucine-rich repeat</keyword>
<evidence type="ECO:0000256" key="3">
    <source>
        <dbReference type="ARBA" id="ARBA00022737"/>
    </source>
</evidence>
<dbReference type="InterPro" id="IPR001611">
    <property type="entry name" value="Leu-rich_rpt"/>
</dbReference>
<evidence type="ECO:0000256" key="4">
    <source>
        <dbReference type="ARBA" id="ARBA00038043"/>
    </source>
</evidence>
<evidence type="ECO:0000259" key="6">
    <source>
        <dbReference type="Pfam" id="PF08263"/>
    </source>
</evidence>
<gene>
    <name evidence="7" type="ORF">VNO77_17848</name>
</gene>
<evidence type="ECO:0000313" key="8">
    <source>
        <dbReference type="Proteomes" id="UP001367508"/>
    </source>
</evidence>
<comment type="similarity">
    <text evidence="4">Belongs to the polygalacturonase-inhibiting protein family.</text>
</comment>
<keyword evidence="8" id="KW-1185">Reference proteome</keyword>
<evidence type="ECO:0000256" key="1">
    <source>
        <dbReference type="ARBA" id="ARBA00004196"/>
    </source>
</evidence>
<dbReference type="EMBL" id="JAYMYQ010000004">
    <property type="protein sequence ID" value="KAK7337283.1"/>
    <property type="molecule type" value="Genomic_DNA"/>
</dbReference>
<keyword evidence="3" id="KW-0677">Repeat</keyword>
<dbReference type="PANTHER" id="PTHR48059">
    <property type="entry name" value="POLYGALACTURONASE INHIBITOR 1"/>
    <property type="match status" value="1"/>
</dbReference>
<feature type="signal peptide" evidence="5">
    <location>
        <begin position="1"/>
        <end position="26"/>
    </location>
</feature>
<protein>
    <recommendedName>
        <fullName evidence="6">Leucine-rich repeat-containing N-terminal plant-type domain-containing protein</fullName>
    </recommendedName>
</protein>
<dbReference type="Gene3D" id="3.80.10.10">
    <property type="entry name" value="Ribonuclease Inhibitor"/>
    <property type="match status" value="1"/>
</dbReference>
<keyword evidence="5" id="KW-0732">Signal</keyword>
<dbReference type="Pfam" id="PF08263">
    <property type="entry name" value="LRRNT_2"/>
    <property type="match status" value="1"/>
</dbReference>
<dbReference type="PANTHER" id="PTHR48059:SF24">
    <property type="entry name" value="POLYGALACTURONASE INHIBITOR"/>
    <property type="match status" value="1"/>
</dbReference>
<dbReference type="InterPro" id="IPR051848">
    <property type="entry name" value="PGIP"/>
</dbReference>
<dbReference type="InterPro" id="IPR013210">
    <property type="entry name" value="LRR_N_plant-typ"/>
</dbReference>
<comment type="subcellular location">
    <subcellularLocation>
        <location evidence="1">Cell envelope</location>
    </subcellularLocation>
</comment>
<dbReference type="AlphaFoldDB" id="A0AAN9LPP8"/>
<evidence type="ECO:0000256" key="2">
    <source>
        <dbReference type="ARBA" id="ARBA00022614"/>
    </source>
</evidence>
<organism evidence="7 8">
    <name type="scientific">Canavalia gladiata</name>
    <name type="common">Sword bean</name>
    <name type="synonym">Dolichos gladiatus</name>
    <dbReference type="NCBI Taxonomy" id="3824"/>
    <lineage>
        <taxon>Eukaryota</taxon>
        <taxon>Viridiplantae</taxon>
        <taxon>Streptophyta</taxon>
        <taxon>Embryophyta</taxon>
        <taxon>Tracheophyta</taxon>
        <taxon>Spermatophyta</taxon>
        <taxon>Magnoliopsida</taxon>
        <taxon>eudicotyledons</taxon>
        <taxon>Gunneridae</taxon>
        <taxon>Pentapetalae</taxon>
        <taxon>rosids</taxon>
        <taxon>fabids</taxon>
        <taxon>Fabales</taxon>
        <taxon>Fabaceae</taxon>
        <taxon>Papilionoideae</taxon>
        <taxon>50 kb inversion clade</taxon>
        <taxon>NPAAA clade</taxon>
        <taxon>indigoferoid/millettioid clade</taxon>
        <taxon>Phaseoleae</taxon>
        <taxon>Canavalia</taxon>
    </lineage>
</organism>
<feature type="domain" description="Leucine-rich repeat-containing N-terminal plant-type" evidence="6">
    <location>
        <begin position="32"/>
        <end position="70"/>
    </location>
</feature>
<dbReference type="SUPFAM" id="SSF52058">
    <property type="entry name" value="L domain-like"/>
    <property type="match status" value="1"/>
</dbReference>
<dbReference type="FunFam" id="3.80.10.10:FF:000383">
    <property type="entry name" value="Leucine-rich repeat receptor protein kinase EMS1"/>
    <property type="match status" value="1"/>
</dbReference>
<dbReference type="Proteomes" id="UP001367508">
    <property type="component" value="Unassembled WGS sequence"/>
</dbReference>
<comment type="caution">
    <text evidence="7">The sequence shown here is derived from an EMBL/GenBank/DDBJ whole genome shotgun (WGS) entry which is preliminary data.</text>
</comment>
<accession>A0AAN9LPP8</accession>
<evidence type="ECO:0000256" key="5">
    <source>
        <dbReference type="SAM" id="SignalP"/>
    </source>
</evidence>
<reference evidence="7 8" key="1">
    <citation type="submission" date="2024-01" db="EMBL/GenBank/DDBJ databases">
        <title>The genomes of 5 underutilized Papilionoideae crops provide insights into root nodulation and disease resistanc.</title>
        <authorList>
            <person name="Jiang F."/>
        </authorList>
    </citation>
    <scope>NUCLEOTIDE SEQUENCE [LARGE SCALE GENOMIC DNA]</scope>
    <source>
        <strain evidence="7">LVBAO_FW01</strain>
        <tissue evidence="7">Leaves</tissue>
    </source>
</reference>
<sequence length="339" mass="37623">MAKTSAFRSCILIILMTWVCTASSKAISQRCHPQDKKALLQIKREFHSPSLEKAWDPHTDCCSWNHLSCDLITNRLDFFFFSGGLELHSPTPIPPSIGNLPYLTELQLHNISNLIGPIPPSFTNLKNLKTLKISYTNLSGEIPQFLTKLKTLTSIDLSYNTLFGEIPASLPSLRFLFEIILDGNHLSGPIPDSFGTFSKLLDTLTLSHNQLSGRIPPSFGKLDISTLDLSWNKLEGDASMLFGSNKKYVVLKLSGNSLAFDIGKVGVPKILTELKFDHNHIYGRLPEGLTDLKILEDLNVSFNVLCGRIPQGGNLQKFNASSYTPNKCLCDSPLPKCPY</sequence>
<evidence type="ECO:0000313" key="7">
    <source>
        <dbReference type="EMBL" id="KAK7337283.1"/>
    </source>
</evidence>
<feature type="chain" id="PRO_5043048712" description="Leucine-rich repeat-containing N-terminal plant-type domain-containing protein" evidence="5">
    <location>
        <begin position="27"/>
        <end position="339"/>
    </location>
</feature>
<dbReference type="InterPro" id="IPR032675">
    <property type="entry name" value="LRR_dom_sf"/>
</dbReference>